<proteinExistence type="predicted"/>
<feature type="compositionally biased region" description="Low complexity" evidence="1">
    <location>
        <begin position="85"/>
        <end position="95"/>
    </location>
</feature>
<reference evidence="2" key="1">
    <citation type="submission" date="2018-11" db="EMBL/GenBank/DDBJ databases">
        <authorList>
            <consortium name="Pathogen Informatics"/>
        </authorList>
    </citation>
    <scope>NUCLEOTIDE SEQUENCE</scope>
</reference>
<dbReference type="EMBL" id="CAAALY010016162">
    <property type="protein sequence ID" value="VEL12884.1"/>
    <property type="molecule type" value="Genomic_DNA"/>
</dbReference>
<evidence type="ECO:0000256" key="1">
    <source>
        <dbReference type="SAM" id="MobiDB-lite"/>
    </source>
</evidence>
<sequence>MYFFSGCLTSRDSGTVSNFCQNLPTNQVYPDSFDAVKDAGCDGVDDYPIGSVAATSPGNGYRSTRHRLASLLRHLSPRVRQLENSSSAPASTSSAKVTTEPPLDWAVDQSTGSRPEETKARQRRNKSVDLGEETAEGNRDRVLETQKKGRESDTETRMKDTADSCMNEGRMQARMRRSKSPAFNLLKR</sequence>
<accession>A0A3S5CJA8</accession>
<evidence type="ECO:0000313" key="2">
    <source>
        <dbReference type="EMBL" id="VEL12884.1"/>
    </source>
</evidence>
<dbReference type="Proteomes" id="UP000784294">
    <property type="component" value="Unassembled WGS sequence"/>
</dbReference>
<feature type="compositionally biased region" description="Basic and acidic residues" evidence="1">
    <location>
        <begin position="136"/>
        <end position="162"/>
    </location>
</feature>
<name>A0A3S5CJA8_9PLAT</name>
<evidence type="ECO:0000313" key="3">
    <source>
        <dbReference type="Proteomes" id="UP000784294"/>
    </source>
</evidence>
<gene>
    <name evidence="2" type="ORF">PXEA_LOCUS6324</name>
</gene>
<dbReference type="AlphaFoldDB" id="A0A3S5CJA8"/>
<comment type="caution">
    <text evidence="2">The sequence shown here is derived from an EMBL/GenBank/DDBJ whole genome shotgun (WGS) entry which is preliminary data.</text>
</comment>
<protein>
    <submittedName>
        <fullName evidence="2">Uncharacterized protein</fullName>
    </submittedName>
</protein>
<keyword evidence="3" id="KW-1185">Reference proteome</keyword>
<feature type="region of interest" description="Disordered" evidence="1">
    <location>
        <begin position="80"/>
        <end position="188"/>
    </location>
</feature>
<organism evidence="2 3">
    <name type="scientific">Protopolystoma xenopodis</name>
    <dbReference type="NCBI Taxonomy" id="117903"/>
    <lineage>
        <taxon>Eukaryota</taxon>
        <taxon>Metazoa</taxon>
        <taxon>Spiralia</taxon>
        <taxon>Lophotrochozoa</taxon>
        <taxon>Platyhelminthes</taxon>
        <taxon>Monogenea</taxon>
        <taxon>Polyopisthocotylea</taxon>
        <taxon>Polystomatidea</taxon>
        <taxon>Polystomatidae</taxon>
        <taxon>Protopolystoma</taxon>
    </lineage>
</organism>